<dbReference type="Proteomes" id="UP000199602">
    <property type="component" value="Unassembled WGS sequence"/>
</dbReference>
<dbReference type="SMART" id="SM00849">
    <property type="entry name" value="Lactamase_B"/>
    <property type="match status" value="1"/>
</dbReference>
<dbReference type="OrthoDB" id="9803916at2"/>
<dbReference type="Pfam" id="PF00753">
    <property type="entry name" value="Lactamase_B"/>
    <property type="match status" value="1"/>
</dbReference>
<gene>
    <name evidence="2" type="ORF">SAMN04488516_101405</name>
</gene>
<dbReference type="InterPro" id="IPR036866">
    <property type="entry name" value="RibonucZ/Hydroxyglut_hydro"/>
</dbReference>
<evidence type="ECO:0000259" key="1">
    <source>
        <dbReference type="SMART" id="SM00849"/>
    </source>
</evidence>
<dbReference type="PANTHER" id="PTHR13754:SF13">
    <property type="entry name" value="METALLO-BETA-LACTAMASE SUPERFAMILY PROTEIN (AFU_ORTHOLOGUE AFUA_3G07630)"/>
    <property type="match status" value="1"/>
</dbReference>
<dbReference type="GO" id="GO:0016740">
    <property type="term" value="F:transferase activity"/>
    <property type="evidence" value="ECO:0007669"/>
    <property type="project" value="TreeGrafter"/>
</dbReference>
<name>A0A1H0AG46_9BACT</name>
<evidence type="ECO:0000313" key="3">
    <source>
        <dbReference type="Proteomes" id="UP000199602"/>
    </source>
</evidence>
<dbReference type="InterPro" id="IPR041712">
    <property type="entry name" value="DHPS-like_MBL-fold"/>
</dbReference>
<dbReference type="Gene3D" id="3.60.15.10">
    <property type="entry name" value="Ribonuclease Z/Hydroxyacylglutathione hydrolase-like"/>
    <property type="match status" value="1"/>
</dbReference>
<dbReference type="RefSeq" id="WP_092062594.1">
    <property type="nucleotide sequence ID" value="NZ_FNIN01000001.1"/>
</dbReference>
<dbReference type="SUPFAM" id="SSF56281">
    <property type="entry name" value="Metallo-hydrolase/oxidoreductase"/>
    <property type="match status" value="1"/>
</dbReference>
<feature type="domain" description="Metallo-beta-lactamase" evidence="1">
    <location>
        <begin position="39"/>
        <end position="264"/>
    </location>
</feature>
<keyword evidence="3" id="KW-1185">Reference proteome</keyword>
<dbReference type="STRING" id="206665.SAMN04488516_101405"/>
<dbReference type="InterPro" id="IPR052926">
    <property type="entry name" value="Metallo-beta-lactamase_dom"/>
</dbReference>
<evidence type="ECO:0000313" key="2">
    <source>
        <dbReference type="EMBL" id="SDN32592.1"/>
    </source>
</evidence>
<dbReference type="EMBL" id="FNIN01000001">
    <property type="protein sequence ID" value="SDN32592.1"/>
    <property type="molecule type" value="Genomic_DNA"/>
</dbReference>
<proteinExistence type="predicted"/>
<protein>
    <submittedName>
        <fullName evidence="2">7,8-dihydropterin-6-yl-methyl-4-(Beta-D-ribofuranosyl)aminobenzene 5'-phosphate synthase</fullName>
    </submittedName>
</protein>
<dbReference type="InterPro" id="IPR001279">
    <property type="entry name" value="Metallo-B-lactamas"/>
</dbReference>
<dbReference type="CDD" id="cd07713">
    <property type="entry name" value="DHPS-like_MBL-fold"/>
    <property type="match status" value="1"/>
</dbReference>
<dbReference type="AlphaFoldDB" id="A0A1H0AG46"/>
<dbReference type="PANTHER" id="PTHR13754">
    <property type="entry name" value="METALLO-BETA-LACTAMASE SUPERFAMILY PROTEIN"/>
    <property type="match status" value="1"/>
</dbReference>
<sequence>MDIYLQKKDILTTRAGCPQIKIIFLIENKSLNNSLSAEHGLSLWLEIGKEKILFDTGSSNKFIQNAKQLGVDLSETKWIILSHGHYDHTSGLAEALKLAPKAKIVLHPNSIVPRYSIEKNNPRKISMPIESKKALLQIKEEQIIWNSGPFRLFQGVGVSGFIPREHLEQDKQNFFEDPKGQRKDIIPDDQTMWINCEDKLILITGCCHAGVLNTLDYLIKITGSPNKPIILIGGLHLYKTPLQNIQKLIQDLKKYNIQTIIPCHCTGDTASQEFSKYFFNTIKAHTGFIWKVEN</sequence>
<organism evidence="2 3">
    <name type="scientific">Desulfonauticus submarinus</name>
    <dbReference type="NCBI Taxonomy" id="206665"/>
    <lineage>
        <taxon>Bacteria</taxon>
        <taxon>Pseudomonadati</taxon>
        <taxon>Thermodesulfobacteriota</taxon>
        <taxon>Desulfovibrionia</taxon>
        <taxon>Desulfovibrionales</taxon>
        <taxon>Desulfonauticaceae</taxon>
        <taxon>Desulfonauticus</taxon>
    </lineage>
</organism>
<reference evidence="2 3" key="1">
    <citation type="submission" date="2016-10" db="EMBL/GenBank/DDBJ databases">
        <authorList>
            <person name="de Groot N.N."/>
        </authorList>
    </citation>
    <scope>NUCLEOTIDE SEQUENCE [LARGE SCALE GENOMIC DNA]</scope>
    <source>
        <strain evidence="2 3">DSM 15269</strain>
    </source>
</reference>
<accession>A0A1H0AG46</accession>